<keyword evidence="3" id="KW-0862">Zinc</keyword>
<evidence type="ECO:0000256" key="2">
    <source>
        <dbReference type="PIRSR" id="PIRSR001359-2"/>
    </source>
</evidence>
<evidence type="ECO:0000256" key="1">
    <source>
        <dbReference type="PIRSR" id="PIRSR001359-1"/>
    </source>
</evidence>
<accession>A0A0G0JW37</accession>
<evidence type="ECO:0000313" key="5">
    <source>
        <dbReference type="Proteomes" id="UP000034406"/>
    </source>
</evidence>
<dbReference type="GO" id="GO:0016832">
    <property type="term" value="F:aldehyde-lyase activity"/>
    <property type="evidence" value="ECO:0007669"/>
    <property type="project" value="InterPro"/>
</dbReference>
<feature type="binding site" evidence="2">
    <location>
        <position position="181"/>
    </location>
    <ligand>
        <name>dihydroxyacetone phosphate</name>
        <dbReference type="ChEBI" id="CHEBI:57642"/>
    </ligand>
</feature>
<protein>
    <submittedName>
        <fullName evidence="4">Fructose-bisphosphate aldolase</fullName>
    </submittedName>
</protein>
<dbReference type="GO" id="GO:0008270">
    <property type="term" value="F:zinc ion binding"/>
    <property type="evidence" value="ECO:0007669"/>
    <property type="project" value="InterPro"/>
</dbReference>
<dbReference type="Proteomes" id="UP000034406">
    <property type="component" value="Unassembled WGS sequence"/>
</dbReference>
<feature type="binding site" evidence="3">
    <location>
        <position position="106"/>
    </location>
    <ligand>
        <name>Zn(2+)</name>
        <dbReference type="ChEBI" id="CHEBI:29105"/>
        <label>2</label>
    </ligand>
</feature>
<dbReference type="EMBL" id="LBUT01000001">
    <property type="protein sequence ID" value="KKQ71713.1"/>
    <property type="molecule type" value="Genomic_DNA"/>
</dbReference>
<gene>
    <name evidence="4" type="ORF">US90_C0001G0043</name>
</gene>
<evidence type="ECO:0000313" key="4">
    <source>
        <dbReference type="EMBL" id="KKQ71713.1"/>
    </source>
</evidence>
<feature type="binding site" evidence="2">
    <location>
        <begin position="232"/>
        <end position="235"/>
    </location>
    <ligand>
        <name>dihydroxyacetone phosphate</name>
        <dbReference type="ChEBI" id="CHEBI:57642"/>
    </ligand>
</feature>
<keyword evidence="3" id="KW-0479">Metal-binding</keyword>
<feature type="active site" description="Proton donor" evidence="1">
    <location>
        <position position="84"/>
    </location>
</feature>
<proteinExistence type="predicted"/>
<dbReference type="STRING" id="1618490.US90_C0001G0043"/>
<dbReference type="PANTHER" id="PTHR30304">
    <property type="entry name" value="D-TAGATOSE-1,6-BISPHOSPHATE ALDOLASE"/>
    <property type="match status" value="1"/>
</dbReference>
<feature type="binding site" evidence="2">
    <location>
        <begin position="211"/>
        <end position="213"/>
    </location>
    <ligand>
        <name>dihydroxyacetone phosphate</name>
        <dbReference type="ChEBI" id="CHEBI:57642"/>
    </ligand>
</feature>
<dbReference type="Gene3D" id="3.20.20.70">
    <property type="entry name" value="Aldolase class I"/>
    <property type="match status" value="1"/>
</dbReference>
<feature type="binding site" evidence="3">
    <location>
        <position position="85"/>
    </location>
    <ligand>
        <name>Zn(2+)</name>
        <dbReference type="ChEBI" id="CHEBI:29105"/>
        <label>1</label>
        <note>catalytic</note>
    </ligand>
</feature>
<evidence type="ECO:0000256" key="3">
    <source>
        <dbReference type="PIRSR" id="PIRSR001359-3"/>
    </source>
</evidence>
<dbReference type="InterPro" id="IPR000771">
    <property type="entry name" value="FBA_II"/>
</dbReference>
<reference evidence="4 5" key="1">
    <citation type="journal article" date="2015" name="Nature">
        <title>rRNA introns, odd ribosomes, and small enigmatic genomes across a large radiation of phyla.</title>
        <authorList>
            <person name="Brown C.T."/>
            <person name="Hug L.A."/>
            <person name="Thomas B.C."/>
            <person name="Sharon I."/>
            <person name="Castelle C.J."/>
            <person name="Singh A."/>
            <person name="Wilkins M.J."/>
            <person name="Williams K.H."/>
            <person name="Banfield J.F."/>
        </authorList>
    </citation>
    <scope>NUCLEOTIDE SEQUENCE [LARGE SCALE GENOMIC DNA]</scope>
</reference>
<name>A0A0G0JW37_9BACT</name>
<comment type="caution">
    <text evidence="4">The sequence shown here is derived from an EMBL/GenBank/DDBJ whole genome shotgun (WGS) entry which is preliminary data.</text>
</comment>
<feature type="binding site" evidence="3">
    <location>
        <position position="180"/>
    </location>
    <ligand>
        <name>Zn(2+)</name>
        <dbReference type="ChEBI" id="CHEBI:29105"/>
        <label>1</label>
        <note>catalytic</note>
    </ligand>
</feature>
<sequence>MTNSNLLPLRQIFSTYQTQQKALPSFNIDSFEIFQSIVIAVRQTNLPCLVQLTAGEDKYFQAENLYLLVQKARLEGLPIYLNMDHSKDPTRLLSLVKLGFDMVHLDNSLLDYNQNLTLTQQFISQAKSINPNLLVEVEFNHINLINDQPNPNSYTAPSQAQEFILTTRADLLAVSIGNLHGVSFDYPEKLDLDLLSQIHQKIPETFLVLHGGSGISSDQISLAIKQGIVKININTDLRLQFKKSIKKYFSQINSERIYDYLNPLVSDISQVARQKLIQFSQHV</sequence>
<dbReference type="AlphaFoldDB" id="A0A0G0JW37"/>
<feature type="binding site" evidence="3">
    <location>
        <position position="210"/>
    </location>
    <ligand>
        <name>Zn(2+)</name>
        <dbReference type="ChEBI" id="CHEBI:29105"/>
        <label>1</label>
        <note>catalytic</note>
    </ligand>
</feature>
<comment type="cofactor">
    <cofactor evidence="3">
        <name>Zn(2+)</name>
        <dbReference type="ChEBI" id="CHEBI:29105"/>
    </cofactor>
    <text evidence="3">Binds 2 Zn(2+) ions per subunit. One is catalytic and the other provides a structural contribution.</text>
</comment>
<dbReference type="InterPro" id="IPR013785">
    <property type="entry name" value="Aldolase_TIM"/>
</dbReference>
<dbReference type="InterPro" id="IPR050246">
    <property type="entry name" value="Class_II_FBP_aldolase"/>
</dbReference>
<organism evidence="4 5">
    <name type="scientific">Candidatus Shapirobacteria bacterium GW2011_GWE2_38_30</name>
    <dbReference type="NCBI Taxonomy" id="1618490"/>
    <lineage>
        <taxon>Bacteria</taxon>
        <taxon>Candidatus Shapironibacteriota</taxon>
    </lineage>
</organism>
<feature type="binding site" evidence="3">
    <location>
        <position position="138"/>
    </location>
    <ligand>
        <name>Zn(2+)</name>
        <dbReference type="ChEBI" id="CHEBI:29105"/>
        <label>2</label>
    </ligand>
</feature>
<dbReference type="PANTHER" id="PTHR30304:SF0">
    <property type="entry name" value="D-TAGATOSE-1,6-BISPHOSPHATE ALDOLASE SUBUNIT GATY-RELATED"/>
    <property type="match status" value="1"/>
</dbReference>
<dbReference type="PIRSF" id="PIRSF001359">
    <property type="entry name" value="F_bP_aldolase_II"/>
    <property type="match status" value="1"/>
</dbReference>
<dbReference type="SUPFAM" id="SSF51569">
    <property type="entry name" value="Aldolase"/>
    <property type="match status" value="1"/>
</dbReference>
<dbReference type="Pfam" id="PF01116">
    <property type="entry name" value="F_bP_aldolase"/>
    <property type="match status" value="1"/>
</dbReference>
<dbReference type="GO" id="GO:0005975">
    <property type="term" value="P:carbohydrate metabolic process"/>
    <property type="evidence" value="ECO:0007669"/>
    <property type="project" value="InterPro"/>
</dbReference>